<dbReference type="AlphaFoldDB" id="A0A7S2HKX9"/>
<evidence type="ECO:0000313" key="2">
    <source>
        <dbReference type="EMBL" id="CAD9493868.1"/>
    </source>
</evidence>
<dbReference type="PANTHER" id="PTHR30383:SF5">
    <property type="entry name" value="SGNH HYDROLASE-TYPE ESTERASE DOMAIN-CONTAINING PROTEIN"/>
    <property type="match status" value="1"/>
</dbReference>
<dbReference type="PANTHER" id="PTHR30383">
    <property type="entry name" value="THIOESTERASE 1/PROTEASE 1/LYSOPHOSPHOLIPASE L1"/>
    <property type="match status" value="1"/>
</dbReference>
<dbReference type="EMBL" id="HBGS01062269">
    <property type="protein sequence ID" value="CAD9493868.1"/>
    <property type="molecule type" value="Transcribed_RNA"/>
</dbReference>
<reference evidence="2" key="1">
    <citation type="submission" date="2021-01" db="EMBL/GenBank/DDBJ databases">
        <authorList>
            <person name="Corre E."/>
            <person name="Pelletier E."/>
            <person name="Niang G."/>
            <person name="Scheremetjew M."/>
            <person name="Finn R."/>
            <person name="Kale V."/>
            <person name="Holt S."/>
            <person name="Cochrane G."/>
            <person name="Meng A."/>
            <person name="Brown T."/>
            <person name="Cohen L."/>
        </authorList>
    </citation>
    <scope>NUCLEOTIDE SEQUENCE</scope>
    <source>
        <strain evidence="2">CCMP1381</strain>
    </source>
</reference>
<evidence type="ECO:0000259" key="1">
    <source>
        <dbReference type="Pfam" id="PF13472"/>
    </source>
</evidence>
<dbReference type="InterPro" id="IPR036514">
    <property type="entry name" value="SGNH_hydro_sf"/>
</dbReference>
<gene>
    <name evidence="2" type="ORF">DSPE1174_LOCUS32425</name>
</gene>
<accession>A0A7S2HKX9</accession>
<dbReference type="GO" id="GO:0004622">
    <property type="term" value="F:phosphatidylcholine lysophospholipase activity"/>
    <property type="evidence" value="ECO:0007669"/>
    <property type="project" value="TreeGrafter"/>
</dbReference>
<name>A0A7S2HKX9_9STRA</name>
<feature type="domain" description="SGNH hydrolase-type esterase" evidence="1">
    <location>
        <begin position="133"/>
        <end position="330"/>
    </location>
</feature>
<dbReference type="SUPFAM" id="SSF52266">
    <property type="entry name" value="SGNH hydrolase"/>
    <property type="match status" value="1"/>
</dbReference>
<proteinExistence type="predicted"/>
<sequence>MKYVPTVVIFARRMAKAGVLTAGVAAGQFAIFESTYQPLPDPKGATDGTEHSLSLTLKERLREVTEKLDDTKAIIRRVTTNLDGSLGKVPATVGDRCKRWVSMARDPNRLQDVSTKPEGGGDGKKTEPLRILFIGDSLVAGIGLQPGEPMLPQLTARVLAERLNSDISWRALNSIGGDIRMLRSNLVPKIDDYLHRCEEGGERKFDAVIIMCGLNDFKKFFVNGRTPSAFREDLEDLTRLLKARFGNDCRVVLPAIPVQWTTAFPEPMRSFVLQLSTLWDDEKRLFAAASRMHPGKIGAVDFISEPSIGEESRSSAMSSDGVHPNSKGYGIWADHIGTNLEGLLAKQR</sequence>
<dbReference type="InterPro" id="IPR051532">
    <property type="entry name" value="Ester_Hydrolysis_Enzymes"/>
</dbReference>
<dbReference type="Gene3D" id="3.40.50.1110">
    <property type="entry name" value="SGNH hydrolase"/>
    <property type="match status" value="1"/>
</dbReference>
<dbReference type="Pfam" id="PF13472">
    <property type="entry name" value="Lipase_GDSL_2"/>
    <property type="match status" value="1"/>
</dbReference>
<dbReference type="InterPro" id="IPR013830">
    <property type="entry name" value="SGNH_hydro"/>
</dbReference>
<protein>
    <recommendedName>
        <fullName evidence="1">SGNH hydrolase-type esterase domain-containing protein</fullName>
    </recommendedName>
</protein>
<organism evidence="2">
    <name type="scientific">Octactis speculum</name>
    <dbReference type="NCBI Taxonomy" id="3111310"/>
    <lineage>
        <taxon>Eukaryota</taxon>
        <taxon>Sar</taxon>
        <taxon>Stramenopiles</taxon>
        <taxon>Ochrophyta</taxon>
        <taxon>Dictyochophyceae</taxon>
        <taxon>Dictyochales</taxon>
        <taxon>Dictyochaceae</taxon>
        <taxon>Octactis</taxon>
    </lineage>
</organism>